<dbReference type="SUPFAM" id="SSF51445">
    <property type="entry name" value="(Trans)glycosidases"/>
    <property type="match status" value="1"/>
</dbReference>
<evidence type="ECO:0000313" key="3">
    <source>
        <dbReference type="Proteomes" id="UP000050865"/>
    </source>
</evidence>
<dbReference type="InterPro" id="IPR004352">
    <property type="entry name" value="GH114_TIM-barrel"/>
</dbReference>
<proteinExistence type="predicted"/>
<evidence type="ECO:0000259" key="1">
    <source>
        <dbReference type="Pfam" id="PF03537"/>
    </source>
</evidence>
<dbReference type="PATRIC" id="fig|1423730.4.peg.1445"/>
<comment type="caution">
    <text evidence="2">The sequence shown here is derived from an EMBL/GenBank/DDBJ whole genome shotgun (WGS) entry which is preliminary data.</text>
</comment>
<dbReference type="PANTHER" id="PTHR35882">
    <property type="entry name" value="PELA"/>
    <property type="match status" value="1"/>
</dbReference>
<feature type="domain" description="Glycoside-hydrolase family GH114 TIM-barrel" evidence="1">
    <location>
        <begin position="27"/>
        <end position="182"/>
    </location>
</feature>
<organism evidence="2 3">
    <name type="scientific">Lacticaseibacillus camelliae DSM 22697 = JCM 13995</name>
    <dbReference type="NCBI Taxonomy" id="1423730"/>
    <lineage>
        <taxon>Bacteria</taxon>
        <taxon>Bacillati</taxon>
        <taxon>Bacillota</taxon>
        <taxon>Bacilli</taxon>
        <taxon>Lactobacillales</taxon>
        <taxon>Lactobacillaceae</taxon>
        <taxon>Lacticaseibacillus</taxon>
    </lineage>
</organism>
<dbReference type="STRING" id="1423730.FC75_GL001373"/>
<evidence type="ECO:0000313" key="2">
    <source>
        <dbReference type="EMBL" id="KRN23794.1"/>
    </source>
</evidence>
<sequence length="236" mass="26344">MPEQTFTIYYGAASDAVVDQLSDRALAIIEPNGWQAAQVQALEDRGTQTFGYVNVMEQEPAYDLPAESALQVNGKQVPIPKWDTYMLDLRRSEVQAALSAKVARIAASGYTGVFLDTVGDIDDYLTEAPRVQTAQRQALTDWLTRMHAAYPDLKWWQNRGFETYTAATEGVVSMVLWEDFNAETVANDSWSQRWLSELRRRPVQLLAVCPDAASQRAAETAGMTTTVNANDVYDHL</sequence>
<reference evidence="2 3" key="1">
    <citation type="journal article" date="2015" name="Genome Announc.">
        <title>Expanding the biotechnology potential of lactobacilli through comparative genomics of 213 strains and associated genera.</title>
        <authorList>
            <person name="Sun Z."/>
            <person name="Harris H.M."/>
            <person name="McCann A."/>
            <person name="Guo C."/>
            <person name="Argimon S."/>
            <person name="Zhang W."/>
            <person name="Yang X."/>
            <person name="Jeffery I.B."/>
            <person name="Cooney J.C."/>
            <person name="Kagawa T.F."/>
            <person name="Liu W."/>
            <person name="Song Y."/>
            <person name="Salvetti E."/>
            <person name="Wrobel A."/>
            <person name="Rasinkangas P."/>
            <person name="Parkhill J."/>
            <person name="Rea M.C."/>
            <person name="O'Sullivan O."/>
            <person name="Ritari J."/>
            <person name="Douillard F.P."/>
            <person name="Paul Ross R."/>
            <person name="Yang R."/>
            <person name="Briner A.E."/>
            <person name="Felis G.E."/>
            <person name="de Vos W.M."/>
            <person name="Barrangou R."/>
            <person name="Klaenhammer T.R."/>
            <person name="Caufield P.W."/>
            <person name="Cui Y."/>
            <person name="Zhang H."/>
            <person name="O'Toole P.W."/>
        </authorList>
    </citation>
    <scope>NUCLEOTIDE SEQUENCE [LARGE SCALE GENOMIC DNA]</scope>
    <source>
        <strain evidence="2 3">DSM 22697</strain>
    </source>
</reference>
<protein>
    <recommendedName>
        <fullName evidence="1">Glycoside-hydrolase family GH114 TIM-barrel domain-containing protein</fullName>
    </recommendedName>
</protein>
<name>A0A0R2F5U4_9LACO</name>
<dbReference type="Proteomes" id="UP000050865">
    <property type="component" value="Unassembled WGS sequence"/>
</dbReference>
<accession>A0A0R2F5U4</accession>
<dbReference type="Gene3D" id="3.20.20.70">
    <property type="entry name" value="Aldolase class I"/>
    <property type="match status" value="1"/>
</dbReference>
<keyword evidence="3" id="KW-1185">Reference proteome</keyword>
<dbReference type="Pfam" id="PF03537">
    <property type="entry name" value="Glyco_hydro_114"/>
    <property type="match status" value="1"/>
</dbReference>
<dbReference type="EMBL" id="AYZJ01000026">
    <property type="protein sequence ID" value="KRN23794.1"/>
    <property type="molecule type" value="Genomic_DNA"/>
</dbReference>
<gene>
    <name evidence="2" type="ORF">FC75_GL001373</name>
</gene>
<dbReference type="PANTHER" id="PTHR35882:SF2">
    <property type="entry name" value="PELA"/>
    <property type="match status" value="1"/>
</dbReference>
<dbReference type="InterPro" id="IPR013785">
    <property type="entry name" value="Aldolase_TIM"/>
</dbReference>
<dbReference type="AlphaFoldDB" id="A0A0R2F5U4"/>
<dbReference type="InterPro" id="IPR017853">
    <property type="entry name" value="GH"/>
</dbReference>